<evidence type="ECO:0000256" key="1">
    <source>
        <dbReference type="SAM" id="MobiDB-lite"/>
    </source>
</evidence>
<evidence type="ECO:0000313" key="3">
    <source>
        <dbReference type="Proteomes" id="UP000583800"/>
    </source>
</evidence>
<protein>
    <submittedName>
        <fullName evidence="2">Uncharacterized protein</fullName>
    </submittedName>
</protein>
<proteinExistence type="predicted"/>
<dbReference type="Proteomes" id="UP000583800">
    <property type="component" value="Unassembled WGS sequence"/>
</dbReference>
<evidence type="ECO:0000313" key="2">
    <source>
        <dbReference type="EMBL" id="MBB6350674.1"/>
    </source>
</evidence>
<feature type="region of interest" description="Disordered" evidence="1">
    <location>
        <begin position="1"/>
        <end position="29"/>
    </location>
</feature>
<dbReference type="AlphaFoldDB" id="A0A7X0F269"/>
<comment type="caution">
    <text evidence="2">The sequence shown here is derived from an EMBL/GenBank/DDBJ whole genome shotgun (WGS) entry which is preliminary data.</text>
</comment>
<dbReference type="RefSeq" id="WP_185088429.1">
    <property type="nucleotide sequence ID" value="NZ_JACHJB010000003.1"/>
</dbReference>
<organism evidence="2 3">
    <name type="scientific">Nonomuraea muscovyensis</name>
    <dbReference type="NCBI Taxonomy" id="1124761"/>
    <lineage>
        <taxon>Bacteria</taxon>
        <taxon>Bacillati</taxon>
        <taxon>Actinomycetota</taxon>
        <taxon>Actinomycetes</taxon>
        <taxon>Streptosporangiales</taxon>
        <taxon>Streptosporangiaceae</taxon>
        <taxon>Nonomuraea</taxon>
    </lineage>
</organism>
<feature type="compositionally biased region" description="Basic and acidic residues" evidence="1">
    <location>
        <begin position="17"/>
        <end position="29"/>
    </location>
</feature>
<gene>
    <name evidence="2" type="ORF">FHU36_007246</name>
</gene>
<name>A0A7X0F269_9ACTN</name>
<keyword evidence="3" id="KW-1185">Reference proteome</keyword>
<accession>A0A7X0F269</accession>
<sequence length="134" mass="14576">MAVEEHQGCGEKWPGLKAERDNVTYPENPKERFEQLASRLEEALEDLTGSGRGSLTDLTTQGNLSGFTSQVRAIDRWEGGRAFANTLDLGHEELTKIYGQVNKKFAIAIALVRGGGGIYQTGDDMTFPGSTQGI</sequence>
<reference evidence="2 3" key="1">
    <citation type="submission" date="2020-08" db="EMBL/GenBank/DDBJ databases">
        <title>Sequencing the genomes of 1000 actinobacteria strains.</title>
        <authorList>
            <person name="Klenk H.-P."/>
        </authorList>
    </citation>
    <scope>NUCLEOTIDE SEQUENCE [LARGE SCALE GENOMIC DNA]</scope>
    <source>
        <strain evidence="2 3">DSM 45913</strain>
    </source>
</reference>
<dbReference type="EMBL" id="JACHJB010000003">
    <property type="protein sequence ID" value="MBB6350674.1"/>
    <property type="molecule type" value="Genomic_DNA"/>
</dbReference>